<dbReference type="InterPro" id="IPR031100">
    <property type="entry name" value="LOG_fam"/>
</dbReference>
<organism evidence="3 4">
    <name type="scientific">Ruminococcus intestinalis</name>
    <dbReference type="NCBI Taxonomy" id="2763066"/>
    <lineage>
        <taxon>Bacteria</taxon>
        <taxon>Bacillati</taxon>
        <taxon>Bacillota</taxon>
        <taxon>Clostridia</taxon>
        <taxon>Eubacteriales</taxon>
        <taxon>Oscillospiraceae</taxon>
        <taxon>Ruminococcus</taxon>
    </lineage>
</organism>
<dbReference type="NCBIfam" id="TIGR00730">
    <property type="entry name" value="Rossman fold protein, TIGR00730 family"/>
    <property type="match status" value="1"/>
</dbReference>
<comment type="caution">
    <text evidence="3">The sequence shown here is derived from an EMBL/GenBank/DDBJ whole genome shotgun (WGS) entry which is preliminary data.</text>
</comment>
<dbReference type="EC" id="3.2.2.n1" evidence="2"/>
<evidence type="ECO:0000313" key="4">
    <source>
        <dbReference type="Proteomes" id="UP000636755"/>
    </source>
</evidence>
<dbReference type="InterPro" id="IPR005269">
    <property type="entry name" value="LOG"/>
</dbReference>
<evidence type="ECO:0000256" key="1">
    <source>
        <dbReference type="ARBA" id="ARBA00006763"/>
    </source>
</evidence>
<dbReference type="EMBL" id="JACOPS010000003">
    <property type="protein sequence ID" value="MBC5728507.1"/>
    <property type="molecule type" value="Genomic_DNA"/>
</dbReference>
<keyword evidence="2" id="KW-0378">Hydrolase</keyword>
<keyword evidence="4" id="KW-1185">Reference proteome</keyword>
<dbReference type="Gene3D" id="3.40.50.450">
    <property type="match status" value="1"/>
</dbReference>
<proteinExistence type="inferred from homology"/>
<protein>
    <recommendedName>
        <fullName evidence="2">Cytokinin riboside 5'-monophosphate phosphoribohydrolase</fullName>
        <ecNumber evidence="2">3.2.2.n1</ecNumber>
    </recommendedName>
</protein>
<accession>A0ABR7HM20</accession>
<evidence type="ECO:0000313" key="3">
    <source>
        <dbReference type="EMBL" id="MBC5728507.1"/>
    </source>
</evidence>
<dbReference type="SUPFAM" id="SSF102405">
    <property type="entry name" value="MCP/YpsA-like"/>
    <property type="match status" value="1"/>
</dbReference>
<dbReference type="PANTHER" id="PTHR31223:SF70">
    <property type="entry name" value="LOG FAMILY PROTEIN YJL055W"/>
    <property type="match status" value="1"/>
</dbReference>
<reference evidence="3 4" key="1">
    <citation type="submission" date="2020-08" db="EMBL/GenBank/DDBJ databases">
        <title>Genome public.</title>
        <authorList>
            <person name="Liu C."/>
            <person name="Sun Q."/>
        </authorList>
    </citation>
    <scope>NUCLEOTIDE SEQUENCE [LARGE SCALE GENOMIC DNA]</scope>
    <source>
        <strain evidence="3 4">NSJ-71</strain>
    </source>
</reference>
<keyword evidence="2" id="KW-0203">Cytokinin biosynthesis</keyword>
<gene>
    <name evidence="3" type="ORF">H8R91_08245</name>
</gene>
<comment type="similarity">
    <text evidence="1 2">Belongs to the LOG family.</text>
</comment>
<dbReference type="PANTHER" id="PTHR31223">
    <property type="entry name" value="LOG FAMILY PROTEIN YJL055W"/>
    <property type="match status" value="1"/>
</dbReference>
<sequence>MKICVFGASSEQIEKIYIDTAESLGRAIANRGDAVIYGAGKYGVMGATARGVTSEKGELIGVAPEFFKKDNVLYDKCTELVFTDTMRERKGVMEDRADAFVICAGGIGTFEEFFEVLTLKQLSQHRKPIVMYNVNGYYDSLINMMKKSVSEGFMSDDCLKLFTVANTEQEVFEQIDNYKEYTYDKYGFLRDGDNNG</sequence>
<dbReference type="Pfam" id="PF03641">
    <property type="entry name" value="Lysine_decarbox"/>
    <property type="match status" value="1"/>
</dbReference>
<dbReference type="RefSeq" id="WP_186935619.1">
    <property type="nucleotide sequence ID" value="NZ_JACOPS010000003.1"/>
</dbReference>
<evidence type="ECO:0000256" key="2">
    <source>
        <dbReference type="RuleBase" id="RU363015"/>
    </source>
</evidence>
<name>A0ABR7HM20_9FIRM</name>
<dbReference type="Proteomes" id="UP000636755">
    <property type="component" value="Unassembled WGS sequence"/>
</dbReference>